<dbReference type="Proteomes" id="UP000276133">
    <property type="component" value="Unassembled WGS sequence"/>
</dbReference>
<evidence type="ECO:0000313" key="1">
    <source>
        <dbReference type="EMBL" id="RNA40108.1"/>
    </source>
</evidence>
<accession>A0A3M7SWZ8</accession>
<gene>
    <name evidence="1" type="ORF">BpHYR1_006000</name>
</gene>
<organism evidence="1 2">
    <name type="scientific">Brachionus plicatilis</name>
    <name type="common">Marine rotifer</name>
    <name type="synonym">Brachionus muelleri</name>
    <dbReference type="NCBI Taxonomy" id="10195"/>
    <lineage>
        <taxon>Eukaryota</taxon>
        <taxon>Metazoa</taxon>
        <taxon>Spiralia</taxon>
        <taxon>Gnathifera</taxon>
        <taxon>Rotifera</taxon>
        <taxon>Eurotatoria</taxon>
        <taxon>Monogononta</taxon>
        <taxon>Pseudotrocha</taxon>
        <taxon>Ploima</taxon>
        <taxon>Brachionidae</taxon>
        <taxon>Brachionus</taxon>
    </lineage>
</organism>
<name>A0A3M7SWZ8_BRAPC</name>
<keyword evidence="2" id="KW-1185">Reference proteome</keyword>
<protein>
    <submittedName>
        <fullName evidence="1">Uncharacterized protein</fullName>
    </submittedName>
</protein>
<evidence type="ECO:0000313" key="2">
    <source>
        <dbReference type="Proteomes" id="UP000276133"/>
    </source>
</evidence>
<sequence>MYYKLRSFGNSVQIFVCYQTCYFKLAWDTSVIFVKLFLVSGPVLKKIKKRKTINSLRIFYLKKIKYMLFLDIVKFALKDQIMLCELWQLIHALYHKYTDSEKLRKAKFYLDFSSGKCSALFFQVFRRTKHTKEKIKKVKNRINFLFKSDFGLKS</sequence>
<proteinExistence type="predicted"/>
<dbReference type="AlphaFoldDB" id="A0A3M7SWZ8"/>
<comment type="caution">
    <text evidence="1">The sequence shown here is derived from an EMBL/GenBank/DDBJ whole genome shotgun (WGS) entry which is preliminary data.</text>
</comment>
<dbReference type="EMBL" id="REGN01000677">
    <property type="protein sequence ID" value="RNA40108.1"/>
    <property type="molecule type" value="Genomic_DNA"/>
</dbReference>
<reference evidence="1 2" key="1">
    <citation type="journal article" date="2018" name="Sci. Rep.">
        <title>Genomic signatures of local adaptation to the degree of environmental predictability in rotifers.</title>
        <authorList>
            <person name="Franch-Gras L."/>
            <person name="Hahn C."/>
            <person name="Garcia-Roger E.M."/>
            <person name="Carmona M.J."/>
            <person name="Serra M."/>
            <person name="Gomez A."/>
        </authorList>
    </citation>
    <scope>NUCLEOTIDE SEQUENCE [LARGE SCALE GENOMIC DNA]</scope>
    <source>
        <strain evidence="1">HYR1</strain>
    </source>
</reference>